<dbReference type="PANTHER" id="PTHR46112">
    <property type="entry name" value="AMINOPEPTIDASE"/>
    <property type="match status" value="1"/>
</dbReference>
<feature type="domain" description="Peptidase M24" evidence="1">
    <location>
        <begin position="52"/>
        <end position="250"/>
    </location>
</feature>
<sequence>KAIKTKKIIAIRPSSLPLHAYKELKKNKLLNIKEFKGKESIFSIKSDPEIARIEKAAKLTDILYAELIDNWKSFITEADAAQFLLTKMAERGIEPSFDPIIASGSNAANPHHSHTQTKLNKGFCVIDMGIRYQGYCSDMTRTIYIGKPSKAEKELYEKIREAQVETVALVAPGLRIQDLDIFCRKKLGKELNKQFIHTLGHGLGTQVHEWPRVSNNVNIKLQPGMYITIEPGVYKQGSYGIRIEDDILVTSKKHKVLTSSSKVLIEV</sequence>
<dbReference type="Pfam" id="PF00557">
    <property type="entry name" value="Peptidase_M24"/>
    <property type="match status" value="1"/>
</dbReference>
<dbReference type="SUPFAM" id="SSF55920">
    <property type="entry name" value="Creatinase/aminopeptidase"/>
    <property type="match status" value="1"/>
</dbReference>
<dbReference type="AlphaFoldDB" id="A0A2M6W0D9"/>
<reference evidence="3" key="1">
    <citation type="submission" date="2017-09" db="EMBL/GenBank/DDBJ databases">
        <title>Depth-based differentiation of microbial function through sediment-hosted aquifers and enrichment of novel symbionts in the deep terrestrial subsurface.</title>
        <authorList>
            <person name="Probst A.J."/>
            <person name="Ladd B."/>
            <person name="Jarett J.K."/>
            <person name="Geller-Mcgrath D.E."/>
            <person name="Sieber C.M.K."/>
            <person name="Emerson J.B."/>
            <person name="Anantharaman K."/>
            <person name="Thomas B.C."/>
            <person name="Malmstrom R."/>
            <person name="Stieglmeier M."/>
            <person name="Klingl A."/>
            <person name="Woyke T."/>
            <person name="Ryan C.M."/>
            <person name="Banfield J.F."/>
        </authorList>
    </citation>
    <scope>NUCLEOTIDE SEQUENCE [LARGE SCALE GENOMIC DNA]</scope>
</reference>
<dbReference type="Gene3D" id="3.90.230.10">
    <property type="entry name" value="Creatinase/methionine aminopeptidase superfamily"/>
    <property type="match status" value="1"/>
</dbReference>
<name>A0A2M6W0D9_9BACT</name>
<dbReference type="InterPro" id="IPR000994">
    <property type="entry name" value="Pept_M24"/>
</dbReference>
<proteinExistence type="predicted"/>
<dbReference type="InterPro" id="IPR036005">
    <property type="entry name" value="Creatinase/aminopeptidase-like"/>
</dbReference>
<evidence type="ECO:0000313" key="2">
    <source>
        <dbReference type="EMBL" id="PIT86228.1"/>
    </source>
</evidence>
<evidence type="ECO:0000259" key="1">
    <source>
        <dbReference type="Pfam" id="PF00557"/>
    </source>
</evidence>
<evidence type="ECO:0000313" key="3">
    <source>
        <dbReference type="Proteomes" id="UP000229362"/>
    </source>
</evidence>
<protein>
    <recommendedName>
        <fullName evidence="1">Peptidase M24 domain-containing protein</fullName>
    </recommendedName>
</protein>
<accession>A0A2M6W0D9</accession>
<dbReference type="InterPro" id="IPR050659">
    <property type="entry name" value="Peptidase_M24B"/>
</dbReference>
<gene>
    <name evidence="2" type="ORF">COU33_04315</name>
</gene>
<feature type="non-terminal residue" evidence="2">
    <location>
        <position position="1"/>
    </location>
</feature>
<organism evidence="2 3">
    <name type="scientific">Candidatus Magasanikbacteria bacterium CG10_big_fil_rev_8_21_14_0_10_43_6</name>
    <dbReference type="NCBI Taxonomy" id="1974650"/>
    <lineage>
        <taxon>Bacteria</taxon>
        <taxon>Candidatus Magasanikiibacteriota</taxon>
    </lineage>
</organism>
<dbReference type="EMBL" id="PFBZ01000186">
    <property type="protein sequence ID" value="PIT86228.1"/>
    <property type="molecule type" value="Genomic_DNA"/>
</dbReference>
<dbReference type="Proteomes" id="UP000229362">
    <property type="component" value="Unassembled WGS sequence"/>
</dbReference>
<dbReference type="PANTHER" id="PTHR46112:SF3">
    <property type="entry name" value="AMINOPEPTIDASE YPDF"/>
    <property type="match status" value="1"/>
</dbReference>
<comment type="caution">
    <text evidence="2">The sequence shown here is derived from an EMBL/GenBank/DDBJ whole genome shotgun (WGS) entry which is preliminary data.</text>
</comment>